<evidence type="ECO:0000313" key="4">
    <source>
        <dbReference type="EMBL" id="GKV40850.1"/>
    </source>
</evidence>
<dbReference type="PANTHER" id="PTHR47270">
    <property type="entry name" value="PROTEIN MLP1-LIKE"/>
    <property type="match status" value="1"/>
</dbReference>
<feature type="coiled-coil region" evidence="1">
    <location>
        <begin position="582"/>
        <end position="623"/>
    </location>
</feature>
<gene>
    <name evidence="4" type="ORF">SLEP1_g48449</name>
</gene>
<feature type="domain" description="C2 NT-type" evidence="3">
    <location>
        <begin position="6"/>
        <end position="160"/>
    </location>
</feature>
<evidence type="ECO:0000259" key="3">
    <source>
        <dbReference type="PROSITE" id="PS51840"/>
    </source>
</evidence>
<keyword evidence="5" id="KW-1185">Reference proteome</keyword>
<feature type="compositionally biased region" description="Basic and acidic residues" evidence="2">
    <location>
        <begin position="198"/>
        <end position="224"/>
    </location>
</feature>
<sequence length="1349" mass="154234">MFRLPKNRHSKSGDRVDFRFSQFKLLQVPKGWDRLFLSVVSVETGKAIGKTGKSLAKNGICQWSETLTESIWVSQDESSKEMEDCLFKFVVAAIPGDHLNGEDILVLLISQFLDIRSGVLGEATLNMTGYMSSSVAVSVSLPLKKGNLGTTLQVKIQCLTPRTKLSDDKSGRTNSIKNSNNVDSHDVDINSDEPETESIDRSIESSSPKELDSMAHQRELETKQEASFSASASFQSYDSVGSSIGRENFSQEDNLSSVKHNLIWREDSTSSDNSVPRSGINLDDPSEFDHSSFDSRTMSAENKSQVNQQELSTSSLRITGSSKNLLEAAEETIEELHGEARMWERNAQKLKFDLDMLRREYSDQSKSKENLDMELSAANAECTVLRKEVERLTLLLGNSVLNQTDLEGSILQDEGVKDVEKELENEIKFLKESNANLALQLQRSQDANIELVSVLQELEETIEKQKLEIENLSALQSQCSQLENPIQLDVDETSKLIQMKHLQESEKNLQAKVQLLEQALEEKEADIEKAARLNKQTLSDIEEEYKSQLSAKERGIVSLKAKLSESLKERCSAEMESKTGGDADLVRENEALKAKLEELEKDCNELTEENLDLLFKLKETKNKFMQGTTDLASVEFLPECSTCTISKESEHECRMNFLKEKTERKVPGENEIDYAHYIKELESLKMQMEVEVRELGEELIQRGTEIQRLEANLQSKEEENGVLRAQKSELEAKVYDLQIENCQLEDEMEAVTRESGIATNWLGDMQNDLMVRSDSMDSHVSANKILQGSSLELESVKSELESRLSWLERENMQLVLSRSDLEAQIRDLKDERDSAEMRLENSNTLALRLKDEIARTRNAMESQEVDMKQQLQEMHNQLLETRDQCEYLRTENSKLHAFAESLTEECNSLKRSNEGLRKQNMALNEKCAALETELMQSTGRVADCSKKVEVLEERLYLVLEDFSSKENNLTLELDAILDKNRKLEEKLKMEESSWNQMHLKKTDEVENLQQELESLTKQLTQLWHEKERIACDAEHEISILHADKVKLESDLQAAESKLKWTDLEFKNMQVESEGKLKGLMGELSASRETQEALMANHARVLKLLENYKSSEEKLKTILNGLELELTVSEYERKKLTEESSNVNVQLLKVELLRDEVLALRDELNAANSNKEELEASLHLISRELEDLKAERTFFLEQISASEKAISELKDHKHSKEALEEKLLEMEANLMAKEALFLKHAEVKIELGQMKKANRHLQNKIQQLEEEKNKLIRRTQTVEEEMKFIKAEKQNQRKEPETASMPSLEAELRDIQQRYLEMSLKYAEVECQREELVMKLKGNKNVRWFSSPSN</sequence>
<dbReference type="InterPro" id="IPR019448">
    <property type="entry name" value="NT-C2"/>
</dbReference>
<feature type="compositionally biased region" description="Polar residues" evidence="2">
    <location>
        <begin position="294"/>
        <end position="313"/>
    </location>
</feature>
<feature type="compositionally biased region" description="Polar residues" evidence="2">
    <location>
        <begin position="172"/>
        <end position="182"/>
    </location>
</feature>
<comment type="caution">
    <text evidence="4">The sequence shown here is derived from an EMBL/GenBank/DDBJ whole genome shotgun (WGS) entry which is preliminary data.</text>
</comment>
<keyword evidence="1" id="KW-0175">Coiled coil</keyword>
<evidence type="ECO:0000256" key="1">
    <source>
        <dbReference type="SAM" id="Coils"/>
    </source>
</evidence>
<dbReference type="PANTHER" id="PTHR47270:SF3">
    <property type="entry name" value="HYPOTETICAL PROTEIN"/>
    <property type="match status" value="1"/>
</dbReference>
<dbReference type="Proteomes" id="UP001054252">
    <property type="component" value="Unassembled WGS sequence"/>
</dbReference>
<reference evidence="4 5" key="1">
    <citation type="journal article" date="2021" name="Commun. Biol.">
        <title>The genome of Shorea leprosula (Dipterocarpaceae) highlights the ecological relevance of drought in aseasonal tropical rainforests.</title>
        <authorList>
            <person name="Ng K.K.S."/>
            <person name="Kobayashi M.J."/>
            <person name="Fawcett J.A."/>
            <person name="Hatakeyama M."/>
            <person name="Paape T."/>
            <person name="Ng C.H."/>
            <person name="Ang C.C."/>
            <person name="Tnah L.H."/>
            <person name="Lee C.T."/>
            <person name="Nishiyama T."/>
            <person name="Sese J."/>
            <person name="O'Brien M.J."/>
            <person name="Copetti D."/>
            <person name="Mohd Noor M.I."/>
            <person name="Ong R.C."/>
            <person name="Putra M."/>
            <person name="Sireger I.Z."/>
            <person name="Indrioko S."/>
            <person name="Kosugi Y."/>
            <person name="Izuno A."/>
            <person name="Isagi Y."/>
            <person name="Lee S.L."/>
            <person name="Shimizu K.K."/>
        </authorList>
    </citation>
    <scope>NUCLEOTIDE SEQUENCE [LARGE SCALE GENOMIC DNA]</scope>
    <source>
        <strain evidence="4">214</strain>
    </source>
</reference>
<dbReference type="PROSITE" id="PS51840">
    <property type="entry name" value="C2_NT"/>
    <property type="match status" value="1"/>
</dbReference>
<feature type="region of interest" description="Disordered" evidence="2">
    <location>
        <begin position="164"/>
        <end position="232"/>
    </location>
</feature>
<feature type="coiled-coil region" evidence="1">
    <location>
        <begin position="499"/>
        <end position="540"/>
    </location>
</feature>
<evidence type="ECO:0000313" key="5">
    <source>
        <dbReference type="Proteomes" id="UP001054252"/>
    </source>
</evidence>
<feature type="coiled-coil region" evidence="1">
    <location>
        <begin position="966"/>
        <end position="1057"/>
    </location>
</feature>
<accession>A0AAV5LTL9</accession>
<feature type="coiled-coil region" evidence="1">
    <location>
        <begin position="1104"/>
        <end position="1294"/>
    </location>
</feature>
<evidence type="ECO:0000256" key="2">
    <source>
        <dbReference type="SAM" id="MobiDB-lite"/>
    </source>
</evidence>
<dbReference type="EMBL" id="BPVZ01000145">
    <property type="protein sequence ID" value="GKV40850.1"/>
    <property type="molecule type" value="Genomic_DNA"/>
</dbReference>
<feature type="coiled-coil region" evidence="1">
    <location>
        <begin position="420"/>
        <end position="475"/>
    </location>
</feature>
<proteinExistence type="predicted"/>
<feature type="coiled-coil region" evidence="1">
    <location>
        <begin position="811"/>
        <end position="933"/>
    </location>
</feature>
<organism evidence="4 5">
    <name type="scientific">Rubroshorea leprosula</name>
    <dbReference type="NCBI Taxonomy" id="152421"/>
    <lineage>
        <taxon>Eukaryota</taxon>
        <taxon>Viridiplantae</taxon>
        <taxon>Streptophyta</taxon>
        <taxon>Embryophyta</taxon>
        <taxon>Tracheophyta</taxon>
        <taxon>Spermatophyta</taxon>
        <taxon>Magnoliopsida</taxon>
        <taxon>eudicotyledons</taxon>
        <taxon>Gunneridae</taxon>
        <taxon>Pentapetalae</taxon>
        <taxon>rosids</taxon>
        <taxon>malvids</taxon>
        <taxon>Malvales</taxon>
        <taxon>Dipterocarpaceae</taxon>
        <taxon>Rubroshorea</taxon>
    </lineage>
</organism>
<dbReference type="Pfam" id="PF10358">
    <property type="entry name" value="NT-C2"/>
    <property type="match status" value="1"/>
</dbReference>
<protein>
    <recommendedName>
        <fullName evidence="3">C2 NT-type domain-containing protein</fullName>
    </recommendedName>
</protein>
<feature type="region of interest" description="Disordered" evidence="2">
    <location>
        <begin position="268"/>
        <end position="313"/>
    </location>
</feature>
<feature type="coiled-coil region" evidence="1">
    <location>
        <begin position="326"/>
        <end position="395"/>
    </location>
</feature>
<name>A0AAV5LTL9_9ROSI</name>
<feature type="coiled-coil region" evidence="1">
    <location>
        <begin position="678"/>
        <end position="733"/>
    </location>
</feature>